<dbReference type="SUPFAM" id="SSF52540">
    <property type="entry name" value="P-loop containing nucleoside triphosphate hydrolases"/>
    <property type="match status" value="2"/>
</dbReference>
<dbReference type="Pfam" id="PF00005">
    <property type="entry name" value="ABC_tran"/>
    <property type="match status" value="2"/>
</dbReference>
<evidence type="ECO:0000259" key="5">
    <source>
        <dbReference type="PROSITE" id="PS50893"/>
    </source>
</evidence>
<dbReference type="InterPro" id="IPR003439">
    <property type="entry name" value="ABC_transporter-like_ATP-bd"/>
</dbReference>
<dbReference type="CDD" id="cd03221">
    <property type="entry name" value="ABCF_EF-3"/>
    <property type="match status" value="2"/>
</dbReference>
<name>A0A4R6RXG2_9FIRM</name>
<accession>A0A4R6RXG2</accession>
<dbReference type="InterPro" id="IPR027417">
    <property type="entry name" value="P-loop_NTPase"/>
</dbReference>
<evidence type="ECO:0000256" key="4">
    <source>
        <dbReference type="SAM" id="MobiDB-lite"/>
    </source>
</evidence>
<dbReference type="Gene3D" id="3.40.50.300">
    <property type="entry name" value="P-loop containing nucleotide triphosphate hydrolases"/>
    <property type="match status" value="2"/>
</dbReference>
<dbReference type="InterPro" id="IPR003593">
    <property type="entry name" value="AAA+_ATPase"/>
</dbReference>
<dbReference type="InterPro" id="IPR051309">
    <property type="entry name" value="ABCF_ATPase"/>
</dbReference>
<feature type="coiled-coil region" evidence="3">
    <location>
        <begin position="261"/>
        <end position="288"/>
    </location>
</feature>
<dbReference type="RefSeq" id="WP_166637160.1">
    <property type="nucleotide sequence ID" value="NZ_SNXX01000018.1"/>
</dbReference>
<dbReference type="PANTHER" id="PTHR42855:SF2">
    <property type="entry name" value="DRUG RESISTANCE ABC TRANSPORTER,ATP-BINDING PROTEIN"/>
    <property type="match status" value="1"/>
</dbReference>
<sequence>MLLLETKKLEKWFGARKLFSDINFNIYSGDRIALIGRNGTGKTTMINILLGRDKDFSGEVNSKTNIGYLPQYYNYSEEKTVEEFLTEKTYNYGEFLKLMKKFGFEVDFLDRRIANCSGGEQTKLQLIRLLAAQKVDLLILDEPTNHLDLETRDWLASFLNDFEGSVIIISHDRHFLDQTVKEVWELNQQELKTYSGNYSEYKKQKEIELQRQYREYEEYQAEKKRLKQRKRKQQQFVQKTDGKGKRTDSFWHVTKGSDRRKGRFAKRVKSLESQIEKLEQKEKPFEHRQINPDFERKEIASQIIVEAKDLTKSFVDLNLFENINFKIEKDSKIALMGANGSGKSVLLKIILDKIKRDSGELLKSSQLKIGYFSQKIENLNPNNSILEELKLKNPDKDQEIIRTFLGSMLFEGEDVFKKIKDLSIGERVRAAFAVLLLGKFNLLLLDEPLNHLDIESREIIEKALKNYNGAYLVVSHNRYFIREIAQEIWQLKGGNLEVFPGSYDQYQKFKKGEYKSGEDLDQEIMQMKKAELYARLEEAALEEKEEIIIELENLDSKVDSK</sequence>
<dbReference type="Pfam" id="PF12848">
    <property type="entry name" value="ABC_tran_Xtn"/>
    <property type="match status" value="1"/>
</dbReference>
<dbReference type="SMART" id="SM00382">
    <property type="entry name" value="AAA"/>
    <property type="match status" value="2"/>
</dbReference>
<keyword evidence="2 6" id="KW-0067">ATP-binding</keyword>
<dbReference type="EMBL" id="SNXX01000018">
    <property type="protein sequence ID" value="TDP91217.1"/>
    <property type="molecule type" value="Genomic_DNA"/>
</dbReference>
<evidence type="ECO:0000313" key="6">
    <source>
        <dbReference type="EMBL" id="TDP91217.1"/>
    </source>
</evidence>
<dbReference type="GO" id="GO:0005524">
    <property type="term" value="F:ATP binding"/>
    <property type="evidence" value="ECO:0007669"/>
    <property type="project" value="UniProtKB-KW"/>
</dbReference>
<dbReference type="PROSITE" id="PS00211">
    <property type="entry name" value="ABC_TRANSPORTER_1"/>
    <property type="match status" value="1"/>
</dbReference>
<feature type="compositionally biased region" description="Basic and acidic residues" evidence="4">
    <location>
        <begin position="240"/>
        <end position="250"/>
    </location>
</feature>
<feature type="domain" description="ABC transporter" evidence="5">
    <location>
        <begin position="4"/>
        <end position="213"/>
    </location>
</feature>
<dbReference type="Proteomes" id="UP000295176">
    <property type="component" value="Unassembled WGS sequence"/>
</dbReference>
<proteinExistence type="predicted"/>
<dbReference type="GO" id="GO:0016887">
    <property type="term" value="F:ATP hydrolysis activity"/>
    <property type="evidence" value="ECO:0007669"/>
    <property type="project" value="InterPro"/>
</dbReference>
<gene>
    <name evidence="6" type="ORF">C7957_11816</name>
</gene>
<organism evidence="6 7">
    <name type="scientific">Halanaerobium saccharolyticum</name>
    <dbReference type="NCBI Taxonomy" id="43595"/>
    <lineage>
        <taxon>Bacteria</taxon>
        <taxon>Bacillati</taxon>
        <taxon>Bacillota</taxon>
        <taxon>Clostridia</taxon>
        <taxon>Halanaerobiales</taxon>
        <taxon>Halanaerobiaceae</taxon>
        <taxon>Halanaerobium</taxon>
    </lineage>
</organism>
<feature type="domain" description="ABC transporter" evidence="5">
    <location>
        <begin position="305"/>
        <end position="519"/>
    </location>
</feature>
<reference evidence="6 7" key="1">
    <citation type="submission" date="2019-03" db="EMBL/GenBank/DDBJ databases">
        <title>Subsurface microbial communities from deep shales in Ohio and West Virginia, USA.</title>
        <authorList>
            <person name="Wrighton K."/>
        </authorList>
    </citation>
    <scope>NUCLEOTIDE SEQUENCE [LARGE SCALE GENOMIC DNA]</scope>
    <source>
        <strain evidence="6 7">MSL 7</strain>
    </source>
</reference>
<comment type="caution">
    <text evidence="6">The sequence shown here is derived from an EMBL/GenBank/DDBJ whole genome shotgun (WGS) entry which is preliminary data.</text>
</comment>
<feature type="region of interest" description="Disordered" evidence="4">
    <location>
        <begin position="230"/>
        <end position="250"/>
    </location>
</feature>
<dbReference type="InterPro" id="IPR032781">
    <property type="entry name" value="ABC_tran_Xtn"/>
</dbReference>
<dbReference type="InterPro" id="IPR017871">
    <property type="entry name" value="ABC_transporter-like_CS"/>
</dbReference>
<evidence type="ECO:0000256" key="3">
    <source>
        <dbReference type="SAM" id="Coils"/>
    </source>
</evidence>
<dbReference type="AlphaFoldDB" id="A0A4R6RXG2"/>
<evidence type="ECO:0000256" key="2">
    <source>
        <dbReference type="ARBA" id="ARBA00022840"/>
    </source>
</evidence>
<protein>
    <submittedName>
        <fullName evidence="6">ATP-binding cassette subfamily F protein 3/macrolide transport system ATP-binding/permease protein</fullName>
    </submittedName>
</protein>
<evidence type="ECO:0000256" key="1">
    <source>
        <dbReference type="ARBA" id="ARBA00022741"/>
    </source>
</evidence>
<evidence type="ECO:0000313" key="7">
    <source>
        <dbReference type="Proteomes" id="UP000295176"/>
    </source>
</evidence>
<dbReference type="PANTHER" id="PTHR42855">
    <property type="entry name" value="ABC TRANSPORTER ATP-BINDING SUBUNIT"/>
    <property type="match status" value="1"/>
</dbReference>
<keyword evidence="3" id="KW-0175">Coiled coil</keyword>
<dbReference type="PROSITE" id="PS50893">
    <property type="entry name" value="ABC_TRANSPORTER_2"/>
    <property type="match status" value="2"/>
</dbReference>
<dbReference type="NCBIfam" id="NF000355">
    <property type="entry name" value="ribo_prot_ABC_F"/>
    <property type="match status" value="1"/>
</dbReference>
<keyword evidence="1" id="KW-0547">Nucleotide-binding</keyword>